<reference evidence="1 2" key="1">
    <citation type="journal article" date="2019" name="Nat. Ecol. Evol.">
        <title>Megaphylogeny resolves global patterns of mushroom evolution.</title>
        <authorList>
            <person name="Varga T."/>
            <person name="Krizsan K."/>
            <person name="Foldi C."/>
            <person name="Dima B."/>
            <person name="Sanchez-Garcia M."/>
            <person name="Sanchez-Ramirez S."/>
            <person name="Szollosi G.J."/>
            <person name="Szarkandi J.G."/>
            <person name="Papp V."/>
            <person name="Albert L."/>
            <person name="Andreopoulos W."/>
            <person name="Angelini C."/>
            <person name="Antonin V."/>
            <person name="Barry K.W."/>
            <person name="Bougher N.L."/>
            <person name="Buchanan P."/>
            <person name="Buyck B."/>
            <person name="Bense V."/>
            <person name="Catcheside P."/>
            <person name="Chovatia M."/>
            <person name="Cooper J."/>
            <person name="Damon W."/>
            <person name="Desjardin D."/>
            <person name="Finy P."/>
            <person name="Geml J."/>
            <person name="Haridas S."/>
            <person name="Hughes K."/>
            <person name="Justo A."/>
            <person name="Karasinski D."/>
            <person name="Kautmanova I."/>
            <person name="Kiss B."/>
            <person name="Kocsube S."/>
            <person name="Kotiranta H."/>
            <person name="LaButti K.M."/>
            <person name="Lechner B.E."/>
            <person name="Liimatainen K."/>
            <person name="Lipzen A."/>
            <person name="Lukacs Z."/>
            <person name="Mihaltcheva S."/>
            <person name="Morgado L.N."/>
            <person name="Niskanen T."/>
            <person name="Noordeloos M.E."/>
            <person name="Ohm R.A."/>
            <person name="Ortiz-Santana B."/>
            <person name="Ovrebo C."/>
            <person name="Racz N."/>
            <person name="Riley R."/>
            <person name="Savchenko A."/>
            <person name="Shiryaev A."/>
            <person name="Soop K."/>
            <person name="Spirin V."/>
            <person name="Szebenyi C."/>
            <person name="Tomsovsky M."/>
            <person name="Tulloss R.E."/>
            <person name="Uehling J."/>
            <person name="Grigoriev I.V."/>
            <person name="Vagvolgyi C."/>
            <person name="Papp T."/>
            <person name="Martin F.M."/>
            <person name="Miettinen O."/>
            <person name="Hibbett D.S."/>
            <person name="Nagy L.G."/>
        </authorList>
    </citation>
    <scope>NUCLEOTIDE SEQUENCE [LARGE SCALE GENOMIC DNA]</scope>
    <source>
        <strain evidence="1 2">FP101781</strain>
    </source>
</reference>
<keyword evidence="2" id="KW-1185">Reference proteome</keyword>
<dbReference type="STRING" id="71717.A0A4Y7TBI0"/>
<evidence type="ECO:0000313" key="1">
    <source>
        <dbReference type="EMBL" id="TEB31527.1"/>
    </source>
</evidence>
<dbReference type="OrthoDB" id="3249498at2759"/>
<organism evidence="1 2">
    <name type="scientific">Coprinellus micaceus</name>
    <name type="common">Glistening ink-cap mushroom</name>
    <name type="synonym">Coprinus micaceus</name>
    <dbReference type="NCBI Taxonomy" id="71717"/>
    <lineage>
        <taxon>Eukaryota</taxon>
        <taxon>Fungi</taxon>
        <taxon>Dikarya</taxon>
        <taxon>Basidiomycota</taxon>
        <taxon>Agaricomycotina</taxon>
        <taxon>Agaricomycetes</taxon>
        <taxon>Agaricomycetidae</taxon>
        <taxon>Agaricales</taxon>
        <taxon>Agaricineae</taxon>
        <taxon>Psathyrellaceae</taxon>
        <taxon>Coprinellus</taxon>
    </lineage>
</organism>
<evidence type="ECO:0000313" key="2">
    <source>
        <dbReference type="Proteomes" id="UP000298030"/>
    </source>
</evidence>
<feature type="non-terminal residue" evidence="1">
    <location>
        <position position="1"/>
    </location>
</feature>
<dbReference type="Proteomes" id="UP000298030">
    <property type="component" value="Unassembled WGS sequence"/>
</dbReference>
<gene>
    <name evidence="1" type="ORF">FA13DRAFT_1629160</name>
</gene>
<name>A0A4Y7TBI0_COPMI</name>
<proteinExistence type="predicted"/>
<protein>
    <recommendedName>
        <fullName evidence="3">RNase H type-1 domain-containing protein</fullName>
    </recommendedName>
</protein>
<comment type="caution">
    <text evidence="1">The sequence shown here is derived from an EMBL/GenBank/DDBJ whole genome shotgun (WGS) entry which is preliminary data.</text>
</comment>
<sequence>TLSARPRINPILKEFINIILPSHHDFKVIWIPTAENSVANTLSRFNIDKECQLVAGLCVNTFEPPRITLGWKV</sequence>
<accession>A0A4Y7TBI0</accession>
<evidence type="ECO:0008006" key="3">
    <source>
        <dbReference type="Google" id="ProtNLM"/>
    </source>
</evidence>
<dbReference type="AlphaFoldDB" id="A0A4Y7TBI0"/>
<dbReference type="EMBL" id="QPFP01000018">
    <property type="protein sequence ID" value="TEB31527.1"/>
    <property type="molecule type" value="Genomic_DNA"/>
</dbReference>